<gene>
    <name evidence="2" type="ORF">MYCFIDRAFT_174000</name>
</gene>
<keyword evidence="3" id="KW-1185">Reference proteome</keyword>
<evidence type="ECO:0000256" key="1">
    <source>
        <dbReference type="SAM" id="MobiDB-lite"/>
    </source>
</evidence>
<dbReference type="GeneID" id="19333109"/>
<evidence type="ECO:0000313" key="2">
    <source>
        <dbReference type="EMBL" id="EME85154.1"/>
    </source>
</evidence>
<dbReference type="HOGENOM" id="CLU_912538_0_0_1"/>
<dbReference type="Proteomes" id="UP000016932">
    <property type="component" value="Unassembled WGS sequence"/>
</dbReference>
<dbReference type="RefSeq" id="XP_007925619.1">
    <property type="nucleotide sequence ID" value="XM_007927428.1"/>
</dbReference>
<proteinExistence type="predicted"/>
<dbReference type="AlphaFoldDB" id="M3A1V9"/>
<sequence length="305" mass="32268">MGVSGSSRDGSTMRHYIILAEAAAADAGMPGQARRWDGMQSGVRAKEAKLPLAPAGAGAAAARRAVVQSFSCASGGSGSGGARAALSPSPSPFHACKRKWPHASEANLGARQQRIMMQAKEAAGRGHHWALGSPQPAALPSSRKSALVIAPRPAPSSRSASSTLYGPDRESAQSSIAKSSCLDNARRACQPAQPGVNEHANSKFDFQHPTRPFLDHHRSTPHPLRRHAAKRARQQSYAGLLAPHLFNASLFTRNPCRHAFLTYRNPVAAALSPSSSRLSRNEHANNCAIMAPSNHQKQPRALSAA</sequence>
<accession>M3A1V9</accession>
<evidence type="ECO:0000313" key="3">
    <source>
        <dbReference type="Proteomes" id="UP000016932"/>
    </source>
</evidence>
<dbReference type="VEuPathDB" id="FungiDB:MYCFIDRAFT_174000"/>
<dbReference type="KEGG" id="pfj:MYCFIDRAFT_174000"/>
<organism evidence="2 3">
    <name type="scientific">Pseudocercospora fijiensis (strain CIRAD86)</name>
    <name type="common">Black leaf streak disease fungus</name>
    <name type="synonym">Mycosphaerella fijiensis</name>
    <dbReference type="NCBI Taxonomy" id="383855"/>
    <lineage>
        <taxon>Eukaryota</taxon>
        <taxon>Fungi</taxon>
        <taxon>Dikarya</taxon>
        <taxon>Ascomycota</taxon>
        <taxon>Pezizomycotina</taxon>
        <taxon>Dothideomycetes</taxon>
        <taxon>Dothideomycetidae</taxon>
        <taxon>Mycosphaerellales</taxon>
        <taxon>Mycosphaerellaceae</taxon>
        <taxon>Pseudocercospora</taxon>
    </lineage>
</organism>
<protein>
    <submittedName>
        <fullName evidence="2">Uncharacterized protein</fullName>
    </submittedName>
</protein>
<dbReference type="EMBL" id="KB446557">
    <property type="protein sequence ID" value="EME85154.1"/>
    <property type="molecule type" value="Genomic_DNA"/>
</dbReference>
<feature type="region of interest" description="Disordered" evidence="1">
    <location>
        <begin position="126"/>
        <end position="178"/>
    </location>
</feature>
<reference evidence="2 3" key="1">
    <citation type="journal article" date="2012" name="PLoS Pathog.">
        <title>Diverse lifestyles and strategies of plant pathogenesis encoded in the genomes of eighteen Dothideomycetes fungi.</title>
        <authorList>
            <person name="Ohm R.A."/>
            <person name="Feau N."/>
            <person name="Henrissat B."/>
            <person name="Schoch C.L."/>
            <person name="Horwitz B.A."/>
            <person name="Barry K.W."/>
            <person name="Condon B.J."/>
            <person name="Copeland A.C."/>
            <person name="Dhillon B."/>
            <person name="Glaser F."/>
            <person name="Hesse C.N."/>
            <person name="Kosti I."/>
            <person name="LaButti K."/>
            <person name="Lindquist E.A."/>
            <person name="Lucas S."/>
            <person name="Salamov A.A."/>
            <person name="Bradshaw R.E."/>
            <person name="Ciuffetti L."/>
            <person name="Hamelin R.C."/>
            <person name="Kema G.H.J."/>
            <person name="Lawrence C."/>
            <person name="Scott J.A."/>
            <person name="Spatafora J.W."/>
            <person name="Turgeon B.G."/>
            <person name="de Wit P.J.G.M."/>
            <person name="Zhong S."/>
            <person name="Goodwin S.B."/>
            <person name="Grigoriev I.V."/>
        </authorList>
    </citation>
    <scope>NUCLEOTIDE SEQUENCE [LARGE SCALE GENOMIC DNA]</scope>
    <source>
        <strain evidence="2 3">CIRAD86</strain>
    </source>
</reference>
<name>M3A1V9_PSEFD</name>